<organism evidence="3 5">
    <name type="scientific">Legionella steigerwaltii</name>
    <dbReference type="NCBI Taxonomy" id="460"/>
    <lineage>
        <taxon>Bacteria</taxon>
        <taxon>Pseudomonadati</taxon>
        <taxon>Pseudomonadota</taxon>
        <taxon>Gammaproteobacteria</taxon>
        <taxon>Legionellales</taxon>
        <taxon>Legionellaceae</taxon>
        <taxon>Legionella</taxon>
    </lineage>
</organism>
<dbReference type="EMBL" id="LNYZ01000044">
    <property type="protein sequence ID" value="KTD69805.1"/>
    <property type="molecule type" value="Genomic_DNA"/>
</dbReference>
<dbReference type="AlphaFoldDB" id="A0A378L328"/>
<dbReference type="Gene3D" id="3.40.220.10">
    <property type="entry name" value="Leucine Aminopeptidase, subunit E, domain 1"/>
    <property type="match status" value="1"/>
</dbReference>
<feature type="domain" description="Microbial-type PARG catalytic" evidence="1">
    <location>
        <begin position="78"/>
        <end position="145"/>
    </location>
</feature>
<accession>A0A378L328</accession>
<sequence length="365" mass="41202">MKAKLFRAQSGSSSLIKDVYASHKPSFLSGSISGNRWRHKSMGKTLDCIFDPNKLQELQRQAQFNISQWAKQRIIPPKSVEVVHKDWGVATLEATKKHGVLYSVLNMANSIYPGGAALEGGSAQEENMWQRSTCALSLLGKMIFLDKDTMTFRYNDTARKLLEAKIKMTDGEREILKKHREVSEPILYKVLFDQEPRVYFRGPEVALITSGFEDFAPDRRIPDSSRSYSFLPPSDIFPFYELRSAAPELSTAESHDLDHKALTLYTADLRRRIAAQLDTLILEGKRNVILGAWGCGEFKNDPKIVAQIYAEEIEKRALSFDHIVFPIINTGSHDNHAIFEKQLSGMKLGSTNSVETTFEPKTPSQ</sequence>
<evidence type="ECO:0000259" key="1">
    <source>
        <dbReference type="Pfam" id="PF10021"/>
    </source>
</evidence>
<dbReference type="InterPro" id="IPR019261">
    <property type="entry name" value="PARG_cat_microbial"/>
</dbReference>
<dbReference type="PANTHER" id="PTHR35596:SF1">
    <property type="entry name" value="MICROBIAL-TYPE PARG CATALYTIC DOMAIN-CONTAINING PROTEIN"/>
    <property type="match status" value="1"/>
</dbReference>
<name>A0A378L328_9GAMM</name>
<evidence type="ECO:0000313" key="4">
    <source>
        <dbReference type="Proteomes" id="UP000054820"/>
    </source>
</evidence>
<protein>
    <submittedName>
        <fullName evidence="3">Uncharacterized protein conserved in bacteria</fullName>
    </submittedName>
</protein>
<dbReference type="EMBL" id="UGOY01000001">
    <property type="protein sequence ID" value="STY21465.1"/>
    <property type="molecule type" value="Genomic_DNA"/>
</dbReference>
<gene>
    <name evidence="2" type="ORF">Lstg_3424</name>
    <name evidence="3" type="ORF">NCTC11991_00033</name>
</gene>
<dbReference type="Proteomes" id="UP000054820">
    <property type="component" value="Unassembled WGS sequence"/>
</dbReference>
<evidence type="ECO:0000313" key="3">
    <source>
        <dbReference type="EMBL" id="STY21465.1"/>
    </source>
</evidence>
<dbReference type="Pfam" id="PF10021">
    <property type="entry name" value="PARG_cat_microb"/>
    <property type="match status" value="1"/>
</dbReference>
<reference evidence="2 4" key="1">
    <citation type="submission" date="2015-11" db="EMBL/GenBank/DDBJ databases">
        <title>Genomic analysis of 38 Legionella species identifies large and diverse effector repertoires.</title>
        <authorList>
            <person name="Burstein D."/>
            <person name="Amaro F."/>
            <person name="Zusman T."/>
            <person name="Lifshitz Z."/>
            <person name="Cohen O."/>
            <person name="Gilbert J.A."/>
            <person name="Pupko T."/>
            <person name="Shuman H.A."/>
            <person name="Segal G."/>
        </authorList>
    </citation>
    <scope>NUCLEOTIDE SEQUENCE [LARGE SCALE GENOMIC DNA]</scope>
    <source>
        <strain evidence="2 4">SC-18-C9</strain>
    </source>
</reference>
<keyword evidence="4" id="KW-1185">Reference proteome</keyword>
<evidence type="ECO:0000313" key="2">
    <source>
        <dbReference type="EMBL" id="KTD69805.1"/>
    </source>
</evidence>
<dbReference type="OrthoDB" id="9806181at2"/>
<dbReference type="STRING" id="460.Lstg_3424"/>
<evidence type="ECO:0000313" key="5">
    <source>
        <dbReference type="Proteomes" id="UP000255110"/>
    </source>
</evidence>
<dbReference type="RefSeq" id="WP_058478854.1">
    <property type="nucleotide sequence ID" value="NZ_CAAAIO010000028.1"/>
</dbReference>
<reference evidence="3 5" key="2">
    <citation type="submission" date="2018-06" db="EMBL/GenBank/DDBJ databases">
        <authorList>
            <consortium name="Pathogen Informatics"/>
            <person name="Doyle S."/>
        </authorList>
    </citation>
    <scope>NUCLEOTIDE SEQUENCE [LARGE SCALE GENOMIC DNA]</scope>
    <source>
        <strain evidence="3 5">NCTC11991</strain>
    </source>
</reference>
<dbReference type="Proteomes" id="UP000255110">
    <property type="component" value="Unassembled WGS sequence"/>
</dbReference>
<proteinExistence type="predicted"/>
<dbReference type="InterPro" id="IPR043472">
    <property type="entry name" value="Macro_dom-like"/>
</dbReference>
<dbReference type="PANTHER" id="PTHR35596">
    <property type="entry name" value="DUF2263 DOMAIN-CONTAINING PROTEIN"/>
    <property type="match status" value="1"/>
</dbReference>